<dbReference type="KEGG" id="mmas:MYMAC_001171"/>
<protein>
    <submittedName>
        <fullName evidence="1">Uncharacterized protein</fullName>
    </submittedName>
</protein>
<evidence type="ECO:0000313" key="1">
    <source>
        <dbReference type="EMBL" id="ATB45586.1"/>
    </source>
</evidence>
<evidence type="ECO:0000313" key="2">
    <source>
        <dbReference type="Proteomes" id="UP000217343"/>
    </source>
</evidence>
<organism evidence="1 2">
    <name type="scientific">Corallococcus macrosporus DSM 14697</name>
    <dbReference type="NCBI Taxonomy" id="1189310"/>
    <lineage>
        <taxon>Bacteria</taxon>
        <taxon>Pseudomonadati</taxon>
        <taxon>Myxococcota</taxon>
        <taxon>Myxococcia</taxon>
        <taxon>Myxococcales</taxon>
        <taxon>Cystobacterineae</taxon>
        <taxon>Myxococcaceae</taxon>
        <taxon>Corallococcus</taxon>
    </lineage>
</organism>
<reference evidence="1 2" key="1">
    <citation type="submission" date="2017-06" db="EMBL/GenBank/DDBJ databases">
        <title>Sequencing and comparative analysis of myxobacterial genomes.</title>
        <authorList>
            <person name="Rupp O."/>
            <person name="Goesmann A."/>
            <person name="Sogaard-Andersen L."/>
        </authorList>
    </citation>
    <scope>NUCLEOTIDE SEQUENCE [LARGE SCALE GENOMIC DNA]</scope>
    <source>
        <strain evidence="1 2">DSM 14697</strain>
    </source>
</reference>
<proteinExistence type="predicted"/>
<dbReference type="Proteomes" id="UP000217343">
    <property type="component" value="Chromosome"/>
</dbReference>
<accession>A0A250JR26</accession>
<gene>
    <name evidence="1" type="ORF">MYMAC_001171</name>
</gene>
<keyword evidence="2" id="KW-1185">Reference proteome</keyword>
<dbReference type="EMBL" id="CP022203">
    <property type="protein sequence ID" value="ATB45586.1"/>
    <property type="molecule type" value="Genomic_DNA"/>
</dbReference>
<sequence>MRRLIRWWPLVCLTACSGPDAPDAAVCRDVVVRLCQAAAVCPGVAVQLDLGLACDASLLQRTGCEGEAFAFTSPTRERVLECREPLLSWGMSTDLPPACGDATRFLTECPDVAGFFREGQP</sequence>
<dbReference type="AlphaFoldDB" id="A0A250JR26"/>
<name>A0A250JR26_9BACT</name>